<dbReference type="Gene3D" id="2.40.350.10">
    <property type="entry name" value="SO1590-like"/>
    <property type="match status" value="1"/>
</dbReference>
<dbReference type="Proteomes" id="UP000033664">
    <property type="component" value="Unassembled WGS sequence"/>
</dbReference>
<accession>A0A0F4PIV2</accession>
<dbReference type="GeneID" id="58229990"/>
<evidence type="ECO:0008006" key="3">
    <source>
        <dbReference type="Google" id="ProtNLM"/>
    </source>
</evidence>
<dbReference type="RefSeq" id="WP_045980278.1">
    <property type="nucleotide sequence ID" value="NZ_JXXY01000016.1"/>
</dbReference>
<name>A0A0F4PIV2_9GAMM</name>
<dbReference type="SUPFAM" id="SSF159238">
    <property type="entry name" value="SO1590-like"/>
    <property type="match status" value="1"/>
</dbReference>
<dbReference type="Pfam" id="PF11528">
    <property type="entry name" value="DUF3224"/>
    <property type="match status" value="1"/>
</dbReference>
<dbReference type="AlphaFoldDB" id="A0A0F4PIV2"/>
<dbReference type="PATRIC" id="fig|151081.8.peg.3159"/>
<protein>
    <recommendedName>
        <fullName evidence="3">DUF3224 domain-containing protein</fullName>
    </recommendedName>
</protein>
<sequence length="134" mass="14245">MKATGTFTVKLNPQQSYATGVDGIDLGRMSIDKTFSGELHGISQGEMLSARTPVQGSAGYVALEQVTGTLGDKKGSFVLQHFGTMNQGKDTLILEVVPDSGSGELRGLSGKMTINMDNGAHHYVFDYQLGSTNE</sequence>
<proteinExistence type="predicted"/>
<dbReference type="eggNOG" id="ENOG5031U6H">
    <property type="taxonomic scope" value="Bacteria"/>
</dbReference>
<gene>
    <name evidence="1" type="ORF">TW72_15930</name>
</gene>
<reference evidence="1 2" key="1">
    <citation type="journal article" date="2015" name="BMC Genomics">
        <title>Genome mining reveals unlocked bioactive potential of marine Gram-negative bacteria.</title>
        <authorList>
            <person name="Machado H."/>
            <person name="Sonnenschein E.C."/>
            <person name="Melchiorsen J."/>
            <person name="Gram L."/>
        </authorList>
    </citation>
    <scope>NUCLEOTIDE SEQUENCE [LARGE SCALE GENOMIC DNA]</scope>
    <source>
        <strain evidence="1 2">S3137</strain>
    </source>
</reference>
<dbReference type="InterPro" id="IPR021607">
    <property type="entry name" value="DUF3224"/>
</dbReference>
<keyword evidence="2" id="KW-1185">Reference proteome</keyword>
<organism evidence="1 2">
    <name type="scientific">Pseudoalteromonas ruthenica</name>
    <dbReference type="NCBI Taxonomy" id="151081"/>
    <lineage>
        <taxon>Bacteria</taxon>
        <taxon>Pseudomonadati</taxon>
        <taxon>Pseudomonadota</taxon>
        <taxon>Gammaproteobacteria</taxon>
        <taxon>Alteromonadales</taxon>
        <taxon>Pseudoalteromonadaceae</taxon>
        <taxon>Pseudoalteromonas</taxon>
    </lineage>
</organism>
<dbReference type="OrthoDB" id="69764at2"/>
<evidence type="ECO:0000313" key="2">
    <source>
        <dbReference type="Proteomes" id="UP000033664"/>
    </source>
</evidence>
<dbReference type="InterPro" id="IPR023159">
    <property type="entry name" value="SO1590-like_sf"/>
</dbReference>
<evidence type="ECO:0000313" key="1">
    <source>
        <dbReference type="EMBL" id="KJY96961.1"/>
    </source>
</evidence>
<comment type="caution">
    <text evidence="1">The sequence shown here is derived from an EMBL/GenBank/DDBJ whole genome shotgun (WGS) entry which is preliminary data.</text>
</comment>
<dbReference type="EMBL" id="JXXZ01000014">
    <property type="protein sequence ID" value="KJY96961.1"/>
    <property type="molecule type" value="Genomic_DNA"/>
</dbReference>